<dbReference type="AlphaFoldDB" id="A0AA45C6X7"/>
<dbReference type="Proteomes" id="UP000245921">
    <property type="component" value="Unassembled WGS sequence"/>
</dbReference>
<keyword evidence="2" id="KW-0813">Transport</keyword>
<evidence type="ECO:0000313" key="8">
    <source>
        <dbReference type="EMBL" id="PWJ93305.1"/>
    </source>
</evidence>
<dbReference type="GO" id="GO:0005886">
    <property type="term" value="C:plasma membrane"/>
    <property type="evidence" value="ECO:0007669"/>
    <property type="project" value="UniProtKB-SubCell"/>
</dbReference>
<feature type="transmembrane region" description="Helical" evidence="7">
    <location>
        <begin position="51"/>
        <end position="77"/>
    </location>
</feature>
<dbReference type="InterPro" id="IPR048279">
    <property type="entry name" value="MdtK-like"/>
</dbReference>
<evidence type="ECO:0000256" key="2">
    <source>
        <dbReference type="ARBA" id="ARBA00022448"/>
    </source>
</evidence>
<dbReference type="Pfam" id="PF01554">
    <property type="entry name" value="MatE"/>
    <property type="match status" value="2"/>
</dbReference>
<evidence type="ECO:0000256" key="5">
    <source>
        <dbReference type="ARBA" id="ARBA00022989"/>
    </source>
</evidence>
<gene>
    <name evidence="8" type="ORF">C7380_108135</name>
</gene>
<dbReference type="PANTHER" id="PTHR43823">
    <property type="entry name" value="SPORULATION PROTEIN YKVU"/>
    <property type="match status" value="1"/>
</dbReference>
<feature type="transmembrane region" description="Helical" evidence="7">
    <location>
        <begin position="135"/>
        <end position="156"/>
    </location>
</feature>
<keyword evidence="6 7" id="KW-0472">Membrane</keyword>
<dbReference type="GO" id="GO:0042910">
    <property type="term" value="F:xenobiotic transmembrane transporter activity"/>
    <property type="evidence" value="ECO:0007669"/>
    <property type="project" value="InterPro"/>
</dbReference>
<evidence type="ECO:0000256" key="6">
    <source>
        <dbReference type="ARBA" id="ARBA00023136"/>
    </source>
</evidence>
<dbReference type="PANTHER" id="PTHR43823:SF3">
    <property type="entry name" value="MULTIDRUG EXPORT PROTEIN MEPA"/>
    <property type="match status" value="1"/>
</dbReference>
<keyword evidence="5 7" id="KW-1133">Transmembrane helix</keyword>
<feature type="transmembrane region" description="Helical" evidence="7">
    <location>
        <begin position="391"/>
        <end position="410"/>
    </location>
</feature>
<keyword evidence="3" id="KW-1003">Cell membrane</keyword>
<evidence type="ECO:0000256" key="4">
    <source>
        <dbReference type="ARBA" id="ARBA00022692"/>
    </source>
</evidence>
<feature type="transmembrane region" description="Helical" evidence="7">
    <location>
        <begin position="278"/>
        <end position="304"/>
    </location>
</feature>
<reference evidence="8 9" key="1">
    <citation type="submission" date="2018-05" db="EMBL/GenBank/DDBJ databases">
        <title>Genomic Encyclopedia of Type Strains, Phase IV (KMG-IV): sequencing the most valuable type-strain genomes for metagenomic binning, comparative biology and taxonomic classification.</title>
        <authorList>
            <person name="Goeker M."/>
        </authorList>
    </citation>
    <scope>NUCLEOTIDE SEQUENCE [LARGE SCALE GENOMIC DNA]</scope>
    <source>
        <strain evidence="8 9">DSM 24906</strain>
    </source>
</reference>
<evidence type="ECO:0000256" key="7">
    <source>
        <dbReference type="SAM" id="Phobius"/>
    </source>
</evidence>
<comment type="subcellular location">
    <subcellularLocation>
        <location evidence="1">Cell membrane</location>
        <topology evidence="1">Multi-pass membrane protein</topology>
    </subcellularLocation>
</comment>
<feature type="transmembrane region" description="Helical" evidence="7">
    <location>
        <begin position="168"/>
        <end position="187"/>
    </location>
</feature>
<feature type="transmembrane region" description="Helical" evidence="7">
    <location>
        <begin position="21"/>
        <end position="45"/>
    </location>
</feature>
<evidence type="ECO:0000313" key="9">
    <source>
        <dbReference type="Proteomes" id="UP000245921"/>
    </source>
</evidence>
<feature type="transmembrane region" description="Helical" evidence="7">
    <location>
        <begin position="316"/>
        <end position="335"/>
    </location>
</feature>
<organism evidence="8 9">
    <name type="scientific">Oceanotoga teriensis</name>
    <dbReference type="NCBI Taxonomy" id="515440"/>
    <lineage>
        <taxon>Bacteria</taxon>
        <taxon>Thermotogati</taxon>
        <taxon>Thermotogota</taxon>
        <taxon>Thermotogae</taxon>
        <taxon>Petrotogales</taxon>
        <taxon>Petrotogaceae</taxon>
        <taxon>Oceanotoga</taxon>
    </lineage>
</organism>
<dbReference type="InterPro" id="IPR002528">
    <property type="entry name" value="MATE_fam"/>
</dbReference>
<dbReference type="PIRSF" id="PIRSF006603">
    <property type="entry name" value="DinF"/>
    <property type="match status" value="1"/>
</dbReference>
<keyword evidence="4 7" id="KW-0812">Transmembrane</keyword>
<feature type="transmembrane region" description="Helical" evidence="7">
    <location>
        <begin position="355"/>
        <end position="379"/>
    </location>
</feature>
<evidence type="ECO:0000256" key="1">
    <source>
        <dbReference type="ARBA" id="ARBA00004651"/>
    </source>
</evidence>
<evidence type="ECO:0000256" key="3">
    <source>
        <dbReference type="ARBA" id="ARBA00022475"/>
    </source>
</evidence>
<comment type="caution">
    <text evidence="8">The sequence shown here is derived from an EMBL/GenBank/DDBJ whole genome shotgun (WGS) entry which is preliminary data.</text>
</comment>
<feature type="transmembrane region" description="Helical" evidence="7">
    <location>
        <begin position="97"/>
        <end position="115"/>
    </location>
</feature>
<name>A0AA45C6X7_9BACT</name>
<sequence length="443" mass="48825">MGKQLDVTKDNVVKVFFKYTIPTMLGMWSISLASIVDGIFVGKFIDSNALAVINLVVPYVSLLLGLITMFGAGGCVLSGKLLGENKKFQASSIFSRVIQIMFGIGVIFSILVIIFPENAARLLGANQVILEYTVTYIKIYSYFLPIQLLGIGISFFARVNGKPGLTSFALLFSAIMNVFLDWIFVVIMNKGMAGASLATGISQSMTFFILLPSFFSKNSNLRFVMPKGIKKEIFYSMYNGLSELLNETSSGIVAFVFNHVLIQQSGVKGVAAFTIVNYFLYSGGLIAYSVVAAIHGPVSINYGAKNTKRMHDFLKVSILFNIVLGSLIAFILKGFDIHLVNFFLKSSGVEVSKMATIYISIIWYTFFINGINIVVSGYFTSIHKPISSFAFSALRSLILPVSLILIFNTIFKNEYIFYAVPLSELLTLIGIIIYTRFGKKNLG</sequence>
<feature type="transmembrane region" description="Helical" evidence="7">
    <location>
        <begin position="416"/>
        <end position="437"/>
    </location>
</feature>
<keyword evidence="9" id="KW-1185">Reference proteome</keyword>
<dbReference type="GO" id="GO:0015297">
    <property type="term" value="F:antiporter activity"/>
    <property type="evidence" value="ECO:0007669"/>
    <property type="project" value="InterPro"/>
</dbReference>
<dbReference type="InterPro" id="IPR051327">
    <property type="entry name" value="MATE_MepA_subfamily"/>
</dbReference>
<protein>
    <submittedName>
        <fullName evidence="8">Na+-driven multidrug efflux pump</fullName>
    </submittedName>
</protein>
<accession>A0AA45C6X7</accession>
<proteinExistence type="predicted"/>
<feature type="transmembrane region" description="Helical" evidence="7">
    <location>
        <begin position="193"/>
        <end position="215"/>
    </location>
</feature>
<dbReference type="EMBL" id="QGGI01000008">
    <property type="protein sequence ID" value="PWJ93305.1"/>
    <property type="molecule type" value="Genomic_DNA"/>
</dbReference>